<sequence>MDDILVAKLEAAIDDTIVTLGVGGFVRTRGIAQAFEEIDATTFANVMYATDQMLDDFEGHEAVNPANIRPTIAKYNFDKGRVFRGVEEIFRKHFGVGVVRLR</sequence>
<dbReference type="Proteomes" id="UP000315816">
    <property type="component" value="Unassembled WGS sequence"/>
</dbReference>
<name>A0A545SZJ0_9RHOB</name>
<comment type="caution">
    <text evidence="1">The sequence shown here is derived from an EMBL/GenBank/DDBJ whole genome shotgun (WGS) entry which is preliminary data.</text>
</comment>
<accession>A0A545SZJ0</accession>
<dbReference type="RefSeq" id="WP_142851831.1">
    <property type="nucleotide sequence ID" value="NZ_FXWW01000002.1"/>
</dbReference>
<dbReference type="AlphaFoldDB" id="A0A545SZJ0"/>
<keyword evidence="2" id="KW-1185">Reference proteome</keyword>
<gene>
    <name evidence="1" type="ORF">FIL88_00310</name>
</gene>
<proteinExistence type="predicted"/>
<reference evidence="1 2" key="1">
    <citation type="submission" date="2019-06" db="EMBL/GenBank/DDBJ databases">
        <title>A novel species of marine bacteria.</title>
        <authorList>
            <person name="Wang Y."/>
        </authorList>
    </citation>
    <scope>NUCLEOTIDE SEQUENCE [LARGE SCALE GENOMIC DNA]</scope>
    <source>
        <strain evidence="1 2">MA1-10</strain>
    </source>
</reference>
<protein>
    <submittedName>
        <fullName evidence="1">Uncharacterized protein</fullName>
    </submittedName>
</protein>
<dbReference type="EMBL" id="VICH01000001">
    <property type="protein sequence ID" value="TQV70383.1"/>
    <property type="molecule type" value="Genomic_DNA"/>
</dbReference>
<evidence type="ECO:0000313" key="2">
    <source>
        <dbReference type="Proteomes" id="UP000315816"/>
    </source>
</evidence>
<evidence type="ECO:0000313" key="1">
    <source>
        <dbReference type="EMBL" id="TQV70383.1"/>
    </source>
</evidence>
<organism evidence="1 2">
    <name type="scientific">Aliiroseovarius halocynthiae</name>
    <dbReference type="NCBI Taxonomy" id="985055"/>
    <lineage>
        <taxon>Bacteria</taxon>
        <taxon>Pseudomonadati</taxon>
        <taxon>Pseudomonadota</taxon>
        <taxon>Alphaproteobacteria</taxon>
        <taxon>Rhodobacterales</taxon>
        <taxon>Paracoccaceae</taxon>
        <taxon>Aliiroseovarius</taxon>
    </lineage>
</organism>